<dbReference type="GO" id="GO:0009288">
    <property type="term" value="C:bacterial-type flagellum"/>
    <property type="evidence" value="ECO:0007669"/>
    <property type="project" value="InterPro"/>
</dbReference>
<dbReference type="Pfam" id="PF07195">
    <property type="entry name" value="FliD_C"/>
    <property type="match status" value="1"/>
</dbReference>
<protein>
    <submittedName>
        <fullName evidence="2">Flagellar hook-associated protein 2 C-terminus</fullName>
    </submittedName>
</protein>
<sequence>MSTISSMARNNYLMLRYAQNTGQSLFNTGKSANKTSSLWSDGSSMLGGYGLLGSISSSSMSGLMGLRSGMTELVKSYDSTAKAFKTEFSDTMSDLSKASADIKKINFDVGGKSALTQTTSEDGTVTTTKSSELVDALKGIEDFASKYNDAIGFFKDNADLSKYMKNIANTFSDTTYRAKQFSGIGIVVGNDGKMKIDEDVLTKALTENPSKVGRLLGKDGLAGMADRHISFAKSQQNRLFPSISSALGINGKSSSLYSSNSLMRMSGYSSLGNLFNSWI</sequence>
<evidence type="ECO:0000313" key="3">
    <source>
        <dbReference type="Proteomes" id="UP000191240"/>
    </source>
</evidence>
<dbReference type="InterPro" id="IPR010809">
    <property type="entry name" value="FliD_C"/>
</dbReference>
<reference evidence="2 3" key="1">
    <citation type="submission" date="2016-11" db="EMBL/GenBank/DDBJ databases">
        <authorList>
            <person name="Jaros S."/>
            <person name="Januszkiewicz K."/>
            <person name="Wedrychowicz H."/>
        </authorList>
    </citation>
    <scope>NUCLEOTIDE SEQUENCE [LARGE SCALE GENOMIC DNA]</scope>
    <source>
        <strain evidence="2 3">DSM 3074</strain>
    </source>
</reference>
<dbReference type="GO" id="GO:0007155">
    <property type="term" value="P:cell adhesion"/>
    <property type="evidence" value="ECO:0007669"/>
    <property type="project" value="InterPro"/>
</dbReference>
<dbReference type="RefSeq" id="WP_080325838.1">
    <property type="nucleotide sequence ID" value="NZ_FQYW01000012.1"/>
</dbReference>
<dbReference type="OrthoDB" id="1664421at2"/>
<keyword evidence="2" id="KW-0282">Flagellum</keyword>
<accession>A0A1M6DPX8</accession>
<gene>
    <name evidence="2" type="ORF">SAMN02745671_01554</name>
</gene>
<name>A0A1M6DPX8_9FIRM</name>
<feature type="domain" description="Flagellar hook-associated protein 2 C-terminal" evidence="1">
    <location>
        <begin position="124"/>
        <end position="222"/>
    </location>
</feature>
<dbReference type="AlphaFoldDB" id="A0A1M6DPX8"/>
<dbReference type="Proteomes" id="UP000191240">
    <property type="component" value="Unassembled WGS sequence"/>
</dbReference>
<proteinExistence type="predicted"/>
<keyword evidence="2" id="KW-0969">Cilium</keyword>
<dbReference type="EMBL" id="FQYW01000012">
    <property type="protein sequence ID" value="SHI75242.1"/>
    <property type="molecule type" value="Genomic_DNA"/>
</dbReference>
<keyword evidence="2" id="KW-0966">Cell projection</keyword>
<organism evidence="2 3">
    <name type="scientific">Anaerovibrio lipolyticus DSM 3074</name>
    <dbReference type="NCBI Taxonomy" id="1120997"/>
    <lineage>
        <taxon>Bacteria</taxon>
        <taxon>Bacillati</taxon>
        <taxon>Bacillota</taxon>
        <taxon>Negativicutes</taxon>
        <taxon>Selenomonadales</taxon>
        <taxon>Selenomonadaceae</taxon>
        <taxon>Anaerovibrio</taxon>
    </lineage>
</organism>
<evidence type="ECO:0000259" key="1">
    <source>
        <dbReference type="Pfam" id="PF07195"/>
    </source>
</evidence>
<evidence type="ECO:0000313" key="2">
    <source>
        <dbReference type="EMBL" id="SHI75242.1"/>
    </source>
</evidence>